<sequence>MALVHHDISNSESGSADDAWHENTPSYTFPSTVPSIISPSTNGIVRCSKQGKDVSGGHSQKTSSFINLPPVVILEIFSHLDARELGIISCVCSLFRRLASDSNGWKEFYCERWGLPVPCASKPDIHTLPGKSWQELYMAKEARCKALLGRFQMDMLHGHTGAVRAVRLLPPANLVFTAGYDSILRIWNLDEGLPVAWSRSLGETIRAVAVDMGMLAVAGSDAIVRLWSASPDCPHLFDVAGVNPQSTEHCLTGHTGPITCLGLNSSNLYSGSWDMSIRVWERVTYKNILNLLHWDWVWALVPRGRRVLSTAGSDAYTWDVETGKMIRVREVHVGQAYAVEGSHSGQYVITGGEDGAVRMFDDRVSCRHGLVAEWLPHSSAVYSLAFEDPWLVSASGDGSLAMMDARRATRKLLVNGKNELSVKWDRMSKSAILNTADTVQRKLCAFNQCAYSVDVGSDRIVSGGEERTVRIWDFSNALEIEKRVQASRSIRLEQRLRRKQGAAALTTSRAQGVFLSCRQGIGDNASKGTITFTIIHECPFFCSTCNL</sequence>
<accession>A0ACC2EZ67</accession>
<reference evidence="2" key="1">
    <citation type="journal article" date="2024" name="Proc. Natl. Acad. Sci. U.S.A.">
        <title>Extraordinary preservation of gene collinearity over three hundred million years revealed in homosporous lycophytes.</title>
        <authorList>
            <person name="Li C."/>
            <person name="Wickell D."/>
            <person name="Kuo L.Y."/>
            <person name="Chen X."/>
            <person name="Nie B."/>
            <person name="Liao X."/>
            <person name="Peng D."/>
            <person name="Ji J."/>
            <person name="Jenkins J."/>
            <person name="Williams M."/>
            <person name="Shu S."/>
            <person name="Plott C."/>
            <person name="Barry K."/>
            <person name="Rajasekar S."/>
            <person name="Grimwood J."/>
            <person name="Han X."/>
            <person name="Sun S."/>
            <person name="Hou Z."/>
            <person name="He W."/>
            <person name="Dai G."/>
            <person name="Sun C."/>
            <person name="Schmutz J."/>
            <person name="Leebens-Mack J.H."/>
            <person name="Li F.W."/>
            <person name="Wang L."/>
        </authorList>
    </citation>
    <scope>NUCLEOTIDE SEQUENCE [LARGE SCALE GENOMIC DNA]</scope>
    <source>
        <strain evidence="2">cv. PW_Plant_1</strain>
    </source>
</reference>
<gene>
    <name evidence="1" type="ORF">O6H91_01G169600</name>
</gene>
<organism evidence="1 2">
    <name type="scientific">Diphasiastrum complanatum</name>
    <name type="common">Issler's clubmoss</name>
    <name type="synonym">Lycopodium complanatum</name>
    <dbReference type="NCBI Taxonomy" id="34168"/>
    <lineage>
        <taxon>Eukaryota</taxon>
        <taxon>Viridiplantae</taxon>
        <taxon>Streptophyta</taxon>
        <taxon>Embryophyta</taxon>
        <taxon>Tracheophyta</taxon>
        <taxon>Lycopodiopsida</taxon>
        <taxon>Lycopodiales</taxon>
        <taxon>Lycopodiaceae</taxon>
        <taxon>Lycopodioideae</taxon>
        <taxon>Diphasiastrum</taxon>
    </lineage>
</organism>
<comment type="caution">
    <text evidence="1">The sequence shown here is derived from an EMBL/GenBank/DDBJ whole genome shotgun (WGS) entry which is preliminary data.</text>
</comment>
<protein>
    <submittedName>
        <fullName evidence="1">Uncharacterized protein</fullName>
    </submittedName>
</protein>
<dbReference type="EMBL" id="CM055092">
    <property type="protein sequence ID" value="KAJ7571625.1"/>
    <property type="molecule type" value="Genomic_DNA"/>
</dbReference>
<evidence type="ECO:0000313" key="2">
    <source>
        <dbReference type="Proteomes" id="UP001162992"/>
    </source>
</evidence>
<dbReference type="Proteomes" id="UP001162992">
    <property type="component" value="Chromosome 1"/>
</dbReference>
<evidence type="ECO:0000313" key="1">
    <source>
        <dbReference type="EMBL" id="KAJ7571625.1"/>
    </source>
</evidence>
<keyword evidence="2" id="KW-1185">Reference proteome</keyword>
<proteinExistence type="predicted"/>
<name>A0ACC2EZ67_DIPCM</name>